<dbReference type="InterPro" id="IPR035909">
    <property type="entry name" value="CheB_C"/>
</dbReference>
<dbReference type="GO" id="GO:0000156">
    <property type="term" value="F:phosphorelay response regulator activity"/>
    <property type="evidence" value="ECO:0007669"/>
    <property type="project" value="InterPro"/>
</dbReference>
<comment type="PTM">
    <text evidence="5">Phosphorylated by CheA. Phosphorylation of the N-terminal regulatory domain activates the methylesterase activity.</text>
</comment>
<dbReference type="InterPro" id="IPR000673">
    <property type="entry name" value="Sig_transdc_resp-reg_Me-estase"/>
</dbReference>
<dbReference type="InterPro" id="IPR011006">
    <property type="entry name" value="CheY-like_superfamily"/>
</dbReference>
<dbReference type="InterPro" id="IPR008248">
    <property type="entry name" value="CheB-like"/>
</dbReference>
<comment type="function">
    <text evidence="5">Involved in chemotaxis. Part of a chemotaxis signal transduction system that modulates chemotaxis in response to various stimuli. Catalyzes the demethylation of specific methylglutamate residues introduced into the chemoreceptors (methyl-accepting chemotaxis proteins or MCP) by CheR. Also mediates the irreversible deamidation of specific glutamine residues to glutamic acid.</text>
</comment>
<name>G3IVE6_METTV</name>
<dbReference type="NCBIfam" id="NF009206">
    <property type="entry name" value="PRK12555.1"/>
    <property type="match status" value="1"/>
</dbReference>
<evidence type="ECO:0000313" key="10">
    <source>
        <dbReference type="EMBL" id="EGW22873.1"/>
    </source>
</evidence>
<dbReference type="Pfam" id="PF00072">
    <property type="entry name" value="Response_reg"/>
    <property type="match status" value="1"/>
</dbReference>
<keyword evidence="1 5" id="KW-0963">Cytoplasm</keyword>
<evidence type="ECO:0000259" key="9">
    <source>
        <dbReference type="PROSITE" id="PS50122"/>
    </source>
</evidence>
<evidence type="ECO:0000313" key="11">
    <source>
        <dbReference type="Proteomes" id="UP000004664"/>
    </source>
</evidence>
<dbReference type="EC" id="3.5.1.44" evidence="5"/>
<dbReference type="SUPFAM" id="SSF52738">
    <property type="entry name" value="Methylesterase CheB, C-terminal domain"/>
    <property type="match status" value="1"/>
</dbReference>
<feature type="active site" evidence="5 6">
    <location>
        <position position="203"/>
    </location>
</feature>
<evidence type="ECO:0000256" key="4">
    <source>
        <dbReference type="ARBA" id="ARBA00048267"/>
    </source>
</evidence>
<feature type="active site" evidence="5 6">
    <location>
        <position position="177"/>
    </location>
</feature>
<dbReference type="Gene3D" id="3.40.50.2300">
    <property type="match status" value="1"/>
</dbReference>
<dbReference type="GO" id="GO:0005737">
    <property type="term" value="C:cytoplasm"/>
    <property type="evidence" value="ECO:0007669"/>
    <property type="project" value="UniProtKB-SubCell"/>
</dbReference>
<dbReference type="GO" id="GO:0050568">
    <property type="term" value="F:protein-glutamine glutaminase activity"/>
    <property type="evidence" value="ECO:0007669"/>
    <property type="project" value="UniProtKB-UniRule"/>
</dbReference>
<dbReference type="EMBL" id="JH109152">
    <property type="protein sequence ID" value="EGW22873.1"/>
    <property type="molecule type" value="Genomic_DNA"/>
</dbReference>
<dbReference type="SUPFAM" id="SSF52172">
    <property type="entry name" value="CheY-like"/>
    <property type="match status" value="1"/>
</dbReference>
<comment type="similarity">
    <text evidence="5">Belongs to the CheB family.</text>
</comment>
<dbReference type="CDD" id="cd17541">
    <property type="entry name" value="REC_CheB-like"/>
    <property type="match status" value="1"/>
</dbReference>
<evidence type="ECO:0000259" key="8">
    <source>
        <dbReference type="PROSITE" id="PS50110"/>
    </source>
</evidence>
<dbReference type="NCBIfam" id="NF001965">
    <property type="entry name" value="PRK00742.1"/>
    <property type="match status" value="1"/>
</dbReference>
<protein>
    <recommendedName>
        <fullName evidence="5">Protein-glutamate methylesterase/protein-glutamine glutaminase</fullName>
        <ecNumber evidence="5">3.1.1.61</ecNumber>
        <ecNumber evidence="5">3.5.1.44</ecNumber>
    </recommendedName>
</protein>
<dbReference type="AlphaFoldDB" id="G3IVE6"/>
<evidence type="ECO:0000256" key="1">
    <source>
        <dbReference type="ARBA" id="ARBA00022490"/>
    </source>
</evidence>
<feature type="active site" evidence="5 6">
    <location>
        <position position="299"/>
    </location>
</feature>
<evidence type="ECO:0000256" key="6">
    <source>
        <dbReference type="PROSITE-ProRule" id="PRU00050"/>
    </source>
</evidence>
<dbReference type="STRING" id="697282.Mettu_1704"/>
<keyword evidence="11" id="KW-1185">Reference proteome</keyword>
<dbReference type="HAMAP" id="MF_00099">
    <property type="entry name" value="CheB_chemtxs"/>
    <property type="match status" value="1"/>
</dbReference>
<feature type="domain" description="CheB-type methylesterase" evidence="9">
    <location>
        <begin position="165"/>
        <end position="352"/>
    </location>
</feature>
<evidence type="ECO:0000256" key="3">
    <source>
        <dbReference type="ARBA" id="ARBA00022801"/>
    </source>
</evidence>
<feature type="domain" description="Response regulatory" evidence="8">
    <location>
        <begin position="5"/>
        <end position="122"/>
    </location>
</feature>
<evidence type="ECO:0000256" key="2">
    <source>
        <dbReference type="ARBA" id="ARBA00022500"/>
    </source>
</evidence>
<accession>G3IVE6</accession>
<dbReference type="InterPro" id="IPR001789">
    <property type="entry name" value="Sig_transdc_resp-reg_receiver"/>
</dbReference>
<dbReference type="PANTHER" id="PTHR42872:SF6">
    <property type="entry name" value="PROTEIN-GLUTAMATE METHYLESTERASE_PROTEIN-GLUTAMINE GLUTAMINASE"/>
    <property type="match status" value="1"/>
</dbReference>
<keyword evidence="5 7" id="KW-0597">Phosphoprotein</keyword>
<dbReference type="Gene3D" id="3.40.50.180">
    <property type="entry name" value="Methylesterase CheB, C-terminal domain"/>
    <property type="match status" value="1"/>
</dbReference>
<dbReference type="PANTHER" id="PTHR42872">
    <property type="entry name" value="PROTEIN-GLUTAMATE METHYLESTERASE/PROTEIN-GLUTAMINE GLUTAMINASE"/>
    <property type="match status" value="1"/>
</dbReference>
<comment type="domain">
    <text evidence="5">Contains a C-terminal catalytic domain, and an N-terminal region which modulates catalytic activity.</text>
</comment>
<comment type="catalytic activity">
    <reaction evidence="5">
        <text>L-glutaminyl-[protein] + H2O = L-glutamyl-[protein] + NH4(+)</text>
        <dbReference type="Rhea" id="RHEA:16441"/>
        <dbReference type="Rhea" id="RHEA-COMP:10207"/>
        <dbReference type="Rhea" id="RHEA-COMP:10208"/>
        <dbReference type="ChEBI" id="CHEBI:15377"/>
        <dbReference type="ChEBI" id="CHEBI:28938"/>
        <dbReference type="ChEBI" id="CHEBI:29973"/>
        <dbReference type="ChEBI" id="CHEBI:30011"/>
        <dbReference type="EC" id="3.5.1.44"/>
    </reaction>
</comment>
<dbReference type="PROSITE" id="PS50122">
    <property type="entry name" value="CHEB"/>
    <property type="match status" value="1"/>
</dbReference>
<proteinExistence type="inferred from homology"/>
<comment type="subcellular location">
    <subcellularLocation>
        <location evidence="5">Cytoplasm</location>
    </subcellularLocation>
</comment>
<evidence type="ECO:0000256" key="5">
    <source>
        <dbReference type="HAMAP-Rule" id="MF_00099"/>
    </source>
</evidence>
<dbReference type="OrthoDB" id="9793421at2"/>
<dbReference type="eggNOG" id="COG2201">
    <property type="taxonomic scope" value="Bacteria"/>
</dbReference>
<sequence length="357" mass="37703">MTRIKVLIVDDSAVVRQVLTANLSQDPGIEVIGAASDPVFAMAKMAAQWPDVIVLDVEMPRMDGITFLKKLMAERPTPVVICSTLTEKGAETTMQALAAGAVSIVTKPKVGLKQFLQDDSESLVNAVKAAARANLRRLGVSAVAVPVQAKLTADAILPAGSHAMAETTDRVVAIGTSTGGTQALEVVLTALPRVCPGIVIVQHMPEKFTGAFADRLNNLCQIEVREAVNGDRVLPGLALIAQGGRHMLLKRSGAHYRVEIVDGPPVSRHRPSVDVLFRSVAKCAGKNALGIIMTGMGDDGAKGLKEMHDMGARTVGQDEDSCVVYGMPKEAAKLGSVDRELPLGRIAYEIVAYGGGR</sequence>
<dbReference type="GO" id="GO:0006935">
    <property type="term" value="P:chemotaxis"/>
    <property type="evidence" value="ECO:0007669"/>
    <property type="project" value="UniProtKB-UniRule"/>
</dbReference>
<evidence type="ECO:0000256" key="7">
    <source>
        <dbReference type="PROSITE-ProRule" id="PRU00169"/>
    </source>
</evidence>
<dbReference type="GO" id="GO:0008984">
    <property type="term" value="F:protein-glutamate methylesterase activity"/>
    <property type="evidence" value="ECO:0007669"/>
    <property type="project" value="UniProtKB-UniRule"/>
</dbReference>
<dbReference type="Pfam" id="PF01339">
    <property type="entry name" value="CheB_methylest"/>
    <property type="match status" value="1"/>
</dbReference>
<dbReference type="HOGENOM" id="CLU_000445_51_0_6"/>
<gene>
    <name evidence="5" type="primary">cheB</name>
    <name evidence="10" type="ORF">Mettu_1704</name>
</gene>
<dbReference type="PROSITE" id="PS50110">
    <property type="entry name" value="RESPONSE_REGULATORY"/>
    <property type="match status" value="1"/>
</dbReference>
<reference evidence="10 11" key="1">
    <citation type="submission" date="2011-06" db="EMBL/GenBank/DDBJ databases">
        <title>Genomic sequence of Methylobacter tundripaludum SV96.</title>
        <authorList>
            <consortium name="US DOE Joint Genome Institute"/>
            <person name="Lucas S."/>
            <person name="Han J."/>
            <person name="Lapidus A."/>
            <person name="Cheng J.-F."/>
            <person name="Goodwin L."/>
            <person name="Pitluck S."/>
            <person name="Held B."/>
            <person name="Detter J.C."/>
            <person name="Han C."/>
            <person name="Tapia R."/>
            <person name="Land M."/>
            <person name="Hauser L."/>
            <person name="Kyrpides N."/>
            <person name="Ivanova N."/>
            <person name="Ovchinnikova G."/>
            <person name="Pagani I."/>
            <person name="Klotz M.G."/>
            <person name="Dispirito A.A."/>
            <person name="Murrell J.C."/>
            <person name="Dunfield P."/>
            <person name="Kalyuzhnaya M.G."/>
            <person name="Svenning M."/>
            <person name="Trotsenko Y.A."/>
            <person name="Stein L.Y."/>
            <person name="Woyke T."/>
        </authorList>
    </citation>
    <scope>NUCLEOTIDE SEQUENCE [LARGE SCALE GENOMIC DNA]</scope>
    <source>
        <strain evidence="11">ATCC BAA-1195 / DSM 17260 / SV96</strain>
    </source>
</reference>
<dbReference type="PIRSF" id="PIRSF000876">
    <property type="entry name" value="RR_chemtxs_CheB"/>
    <property type="match status" value="1"/>
</dbReference>
<dbReference type="CDD" id="cd16432">
    <property type="entry name" value="CheB_Rec"/>
    <property type="match status" value="1"/>
</dbReference>
<organism evidence="10 11">
    <name type="scientific">Methylobacter tundripaludum (strain ATCC BAA-1195 / DSM 17260 / SV96)</name>
    <dbReference type="NCBI Taxonomy" id="697282"/>
    <lineage>
        <taxon>Bacteria</taxon>
        <taxon>Pseudomonadati</taxon>
        <taxon>Pseudomonadota</taxon>
        <taxon>Gammaproteobacteria</taxon>
        <taxon>Methylococcales</taxon>
        <taxon>Methylococcaceae</taxon>
        <taxon>Methylobacter</taxon>
    </lineage>
</organism>
<dbReference type="Proteomes" id="UP000004664">
    <property type="component" value="Unassembled WGS sequence"/>
</dbReference>
<dbReference type="SMART" id="SM00448">
    <property type="entry name" value="REC"/>
    <property type="match status" value="1"/>
</dbReference>
<keyword evidence="2 5" id="KW-0145">Chemotaxis</keyword>
<keyword evidence="3 5" id="KW-0378">Hydrolase</keyword>
<comment type="catalytic activity">
    <reaction evidence="4 5">
        <text>[protein]-L-glutamate 5-O-methyl ester + H2O = L-glutamyl-[protein] + methanol + H(+)</text>
        <dbReference type="Rhea" id="RHEA:23236"/>
        <dbReference type="Rhea" id="RHEA-COMP:10208"/>
        <dbReference type="Rhea" id="RHEA-COMP:10311"/>
        <dbReference type="ChEBI" id="CHEBI:15377"/>
        <dbReference type="ChEBI" id="CHEBI:15378"/>
        <dbReference type="ChEBI" id="CHEBI:17790"/>
        <dbReference type="ChEBI" id="CHEBI:29973"/>
        <dbReference type="ChEBI" id="CHEBI:82795"/>
        <dbReference type="EC" id="3.1.1.61"/>
    </reaction>
</comment>
<dbReference type="EC" id="3.1.1.61" evidence="5"/>
<dbReference type="RefSeq" id="WP_006890871.1">
    <property type="nucleotide sequence ID" value="NZ_JH109152.1"/>
</dbReference>
<feature type="modified residue" description="4-aspartylphosphate" evidence="5 7">
    <location>
        <position position="56"/>
    </location>
</feature>